<dbReference type="AlphaFoldDB" id="A0A382W0B6"/>
<evidence type="ECO:0000313" key="1">
    <source>
        <dbReference type="EMBL" id="SVD52217.1"/>
    </source>
</evidence>
<name>A0A382W0B6_9ZZZZ</name>
<sequence length="103" mass="11392">MEHAGGLLAQTLPAISINANVTIESFNAYRFIKEINKYTHTHLAPGHANAIIKTKGFKNLNLKGIWVTCGSDPVQWYIIESFVKQGATFMTNWGMSEIGPLTI</sequence>
<evidence type="ECO:0008006" key="2">
    <source>
        <dbReference type="Google" id="ProtNLM"/>
    </source>
</evidence>
<accession>A0A382W0B6</accession>
<feature type="non-terminal residue" evidence="1">
    <location>
        <position position="103"/>
    </location>
</feature>
<reference evidence="1" key="1">
    <citation type="submission" date="2018-05" db="EMBL/GenBank/DDBJ databases">
        <authorList>
            <person name="Lanie J.A."/>
            <person name="Ng W.-L."/>
            <person name="Kazmierczak K.M."/>
            <person name="Andrzejewski T.M."/>
            <person name="Davidsen T.M."/>
            <person name="Wayne K.J."/>
            <person name="Tettelin H."/>
            <person name="Glass J.I."/>
            <person name="Rusch D."/>
            <person name="Podicherti R."/>
            <person name="Tsui H.-C.T."/>
            <person name="Winkler M.E."/>
        </authorList>
    </citation>
    <scope>NUCLEOTIDE SEQUENCE</scope>
</reference>
<gene>
    <name evidence="1" type="ORF">METZ01_LOCUS405071</name>
</gene>
<proteinExistence type="predicted"/>
<dbReference type="EMBL" id="UINC01156030">
    <property type="protein sequence ID" value="SVD52217.1"/>
    <property type="molecule type" value="Genomic_DNA"/>
</dbReference>
<dbReference type="SUPFAM" id="SSF56801">
    <property type="entry name" value="Acetyl-CoA synthetase-like"/>
    <property type="match status" value="1"/>
</dbReference>
<protein>
    <recommendedName>
        <fullName evidence="2">AMP-dependent synthetase/ligase domain-containing protein</fullName>
    </recommendedName>
</protein>
<dbReference type="Gene3D" id="3.40.50.980">
    <property type="match status" value="1"/>
</dbReference>
<organism evidence="1">
    <name type="scientific">marine metagenome</name>
    <dbReference type="NCBI Taxonomy" id="408172"/>
    <lineage>
        <taxon>unclassified sequences</taxon>
        <taxon>metagenomes</taxon>
        <taxon>ecological metagenomes</taxon>
    </lineage>
</organism>